<comment type="caution">
    <text evidence="3">The sequence shown here is derived from an EMBL/GenBank/DDBJ whole genome shotgun (WGS) entry which is preliminary data.</text>
</comment>
<evidence type="ECO:0000313" key="3">
    <source>
        <dbReference type="EMBL" id="KIZ47230.1"/>
    </source>
</evidence>
<protein>
    <submittedName>
        <fullName evidence="3">Uncharacterized protein</fullName>
    </submittedName>
</protein>
<accession>A0A0D7F379</accession>
<evidence type="ECO:0000313" key="4">
    <source>
        <dbReference type="Proteomes" id="UP000032515"/>
    </source>
</evidence>
<dbReference type="RefSeq" id="WP_044406803.1">
    <property type="nucleotide sequence ID" value="NZ_JXXE01000101.1"/>
</dbReference>
<feature type="transmembrane region" description="Helical" evidence="2">
    <location>
        <begin position="118"/>
        <end position="138"/>
    </location>
</feature>
<feature type="transmembrane region" description="Helical" evidence="2">
    <location>
        <begin position="150"/>
        <end position="170"/>
    </location>
</feature>
<keyword evidence="2" id="KW-1133">Transmembrane helix</keyword>
<evidence type="ECO:0000256" key="2">
    <source>
        <dbReference type="SAM" id="Phobius"/>
    </source>
</evidence>
<gene>
    <name evidence="3" type="ORF">OO17_05485</name>
</gene>
<evidence type="ECO:0000256" key="1">
    <source>
        <dbReference type="SAM" id="MobiDB-lite"/>
    </source>
</evidence>
<feature type="compositionally biased region" description="Basic and acidic residues" evidence="1">
    <location>
        <begin position="30"/>
        <end position="44"/>
    </location>
</feature>
<dbReference type="PATRIC" id="fig|1076.23.peg.212"/>
<keyword evidence="2" id="KW-0472">Membrane</keyword>
<reference evidence="3 4" key="1">
    <citation type="submission" date="2014-11" db="EMBL/GenBank/DDBJ databases">
        <title>Genomics and ecophysiology of heterotrophic nitrogen fixing bacteria isolated from estuarine surface water.</title>
        <authorList>
            <person name="Bentzon-Tilia M."/>
            <person name="Severin I."/>
            <person name="Hansen L.H."/>
            <person name="Riemann L."/>
        </authorList>
    </citation>
    <scope>NUCLEOTIDE SEQUENCE [LARGE SCALE GENOMIC DNA]</scope>
    <source>
        <strain evidence="3 4">BAL398</strain>
    </source>
</reference>
<keyword evidence="2" id="KW-0812">Transmembrane</keyword>
<feature type="transmembrane region" description="Helical" evidence="2">
    <location>
        <begin position="225"/>
        <end position="245"/>
    </location>
</feature>
<dbReference type="Proteomes" id="UP000032515">
    <property type="component" value="Unassembled WGS sequence"/>
</dbReference>
<proteinExistence type="predicted"/>
<feature type="region of interest" description="Disordered" evidence="1">
    <location>
        <begin position="30"/>
        <end position="49"/>
    </location>
</feature>
<organism evidence="3 4">
    <name type="scientific">Rhodopseudomonas palustris</name>
    <dbReference type="NCBI Taxonomy" id="1076"/>
    <lineage>
        <taxon>Bacteria</taxon>
        <taxon>Pseudomonadati</taxon>
        <taxon>Pseudomonadota</taxon>
        <taxon>Alphaproteobacteria</taxon>
        <taxon>Hyphomicrobiales</taxon>
        <taxon>Nitrobacteraceae</taxon>
        <taxon>Rhodopseudomonas</taxon>
    </lineage>
</organism>
<feature type="transmembrane region" description="Helical" evidence="2">
    <location>
        <begin position="257"/>
        <end position="276"/>
    </location>
</feature>
<name>A0A0D7F379_RHOPL</name>
<dbReference type="EMBL" id="JXXE01000101">
    <property type="protein sequence ID" value="KIZ47230.1"/>
    <property type="molecule type" value="Genomic_DNA"/>
</dbReference>
<sequence length="322" mass="33699">MTNQRLFLFCAGIGLGAGLVAATRRAGEAPRRISAQRRGEDATSRARSQATVTAARRLNRAAGLLATSVLADSGVEHYRGSFKNKAMYTPLVVSALTLGVSLHGTADKRPAAHLSRDAVYALAAATGLIGTGFHIYNVGKKLGGFCWQNLFYAAPLGAPMAILLSGLIGFSSERVRESRRDAAVRPEIFTLPAGRTLAAVTGAGLLGTTGEAALLHFRGAYHNPLMLLPVTLPPVGALLLAGVAAKFDAAHWLPRAWMWLLVAMGFGGAGLHAYGVSRNMGGFANWSQNILSSPPLPAPPSFSGLALAGLACLDLIREHPDA</sequence>
<dbReference type="AlphaFoldDB" id="A0A0D7F379"/>
<dbReference type="OrthoDB" id="7032409at2"/>